<dbReference type="PANTHER" id="PTHR43341">
    <property type="entry name" value="AMINO ACID PERMEASE"/>
    <property type="match status" value="1"/>
</dbReference>
<dbReference type="PIRSF" id="PIRSF006060">
    <property type="entry name" value="AA_transporter"/>
    <property type="match status" value="1"/>
</dbReference>
<comment type="caution">
    <text evidence="9">The sequence shown here is derived from an EMBL/GenBank/DDBJ whole genome shotgun (WGS) entry which is preliminary data.</text>
</comment>
<evidence type="ECO:0000256" key="7">
    <source>
        <dbReference type="SAM" id="Phobius"/>
    </source>
</evidence>
<accession>A0AAI8YVQ4</accession>
<dbReference type="EMBL" id="CAVMBE010000013">
    <property type="protein sequence ID" value="CAK3925356.1"/>
    <property type="molecule type" value="Genomic_DNA"/>
</dbReference>
<gene>
    <name evidence="9" type="ORF">LECACI_7A002844</name>
</gene>
<keyword evidence="4" id="KW-0029">Amino-acid transport</keyword>
<keyword evidence="3 7" id="KW-0812">Transmembrane</keyword>
<evidence type="ECO:0000256" key="5">
    <source>
        <dbReference type="ARBA" id="ARBA00022989"/>
    </source>
</evidence>
<keyword evidence="10" id="KW-1185">Reference proteome</keyword>
<dbReference type="InterPro" id="IPR050524">
    <property type="entry name" value="APC_YAT"/>
</dbReference>
<dbReference type="GO" id="GO:0016020">
    <property type="term" value="C:membrane"/>
    <property type="evidence" value="ECO:0007669"/>
    <property type="project" value="UniProtKB-SubCell"/>
</dbReference>
<evidence type="ECO:0000256" key="1">
    <source>
        <dbReference type="ARBA" id="ARBA00004141"/>
    </source>
</evidence>
<evidence type="ECO:0000256" key="3">
    <source>
        <dbReference type="ARBA" id="ARBA00022692"/>
    </source>
</evidence>
<dbReference type="GO" id="GO:0015171">
    <property type="term" value="F:amino acid transmembrane transporter activity"/>
    <property type="evidence" value="ECO:0007669"/>
    <property type="project" value="TreeGrafter"/>
</dbReference>
<keyword evidence="5 7" id="KW-1133">Transmembrane helix</keyword>
<feature type="transmembrane region" description="Helical" evidence="7">
    <location>
        <begin position="185"/>
        <end position="205"/>
    </location>
</feature>
<keyword evidence="6 7" id="KW-0472">Membrane</keyword>
<dbReference type="AlphaFoldDB" id="A0AAI8YVQ4"/>
<feature type="transmembrane region" description="Helical" evidence="7">
    <location>
        <begin position="160"/>
        <end position="179"/>
    </location>
</feature>
<feature type="domain" description="Amino acid permease/ SLC12A" evidence="8">
    <location>
        <begin position="50"/>
        <end position="510"/>
    </location>
</feature>
<feature type="transmembrane region" description="Helical" evidence="7">
    <location>
        <begin position="454"/>
        <end position="476"/>
    </location>
</feature>
<evidence type="ECO:0000313" key="10">
    <source>
        <dbReference type="Proteomes" id="UP001296104"/>
    </source>
</evidence>
<dbReference type="FunFam" id="1.20.1740.10:FF:000006">
    <property type="entry name" value="General amino acid permease"/>
    <property type="match status" value="1"/>
</dbReference>
<dbReference type="Proteomes" id="UP001296104">
    <property type="component" value="Unassembled WGS sequence"/>
</dbReference>
<name>A0AAI8YVQ4_9PEZI</name>
<dbReference type="Pfam" id="PF00324">
    <property type="entry name" value="AA_permease"/>
    <property type="match status" value="1"/>
</dbReference>
<reference evidence="9" key="1">
    <citation type="submission" date="2023-11" db="EMBL/GenBank/DDBJ databases">
        <authorList>
            <person name="Alioto T."/>
            <person name="Alioto T."/>
            <person name="Gomez Garrido J."/>
        </authorList>
    </citation>
    <scope>NUCLEOTIDE SEQUENCE</scope>
</reference>
<feature type="transmembrane region" description="Helical" evidence="7">
    <location>
        <begin position="132"/>
        <end position="153"/>
    </location>
</feature>
<evidence type="ECO:0000256" key="2">
    <source>
        <dbReference type="ARBA" id="ARBA00022448"/>
    </source>
</evidence>
<evidence type="ECO:0000256" key="4">
    <source>
        <dbReference type="ARBA" id="ARBA00022970"/>
    </source>
</evidence>
<feature type="transmembrane region" description="Helical" evidence="7">
    <location>
        <begin position="413"/>
        <end position="433"/>
    </location>
</feature>
<keyword evidence="2" id="KW-0813">Transport</keyword>
<feature type="transmembrane region" description="Helical" evidence="7">
    <location>
        <begin position="334"/>
        <end position="359"/>
    </location>
</feature>
<dbReference type="Gene3D" id="1.20.1740.10">
    <property type="entry name" value="Amino acid/polyamine transporter I"/>
    <property type="match status" value="1"/>
</dbReference>
<evidence type="ECO:0000256" key="6">
    <source>
        <dbReference type="ARBA" id="ARBA00023136"/>
    </source>
</evidence>
<evidence type="ECO:0000259" key="8">
    <source>
        <dbReference type="Pfam" id="PF00324"/>
    </source>
</evidence>
<dbReference type="InterPro" id="IPR004841">
    <property type="entry name" value="AA-permease/SLC12A_dom"/>
</dbReference>
<comment type="subcellular location">
    <subcellularLocation>
        <location evidence="1">Membrane</location>
        <topology evidence="1">Multi-pass membrane protein</topology>
    </subcellularLocation>
</comment>
<feature type="transmembrane region" description="Helical" evidence="7">
    <location>
        <begin position="488"/>
        <end position="505"/>
    </location>
</feature>
<organism evidence="9 10">
    <name type="scientific">Lecanosticta acicola</name>
    <dbReference type="NCBI Taxonomy" id="111012"/>
    <lineage>
        <taxon>Eukaryota</taxon>
        <taxon>Fungi</taxon>
        <taxon>Dikarya</taxon>
        <taxon>Ascomycota</taxon>
        <taxon>Pezizomycotina</taxon>
        <taxon>Dothideomycetes</taxon>
        <taxon>Dothideomycetidae</taxon>
        <taxon>Mycosphaerellales</taxon>
        <taxon>Mycosphaerellaceae</taxon>
        <taxon>Lecanosticta</taxon>
    </lineage>
</organism>
<sequence>MFEKIFHESSDGERDHEKNVDVQVGAVYDGEEPVDFAEKKDLRRGLHQRHIQMIALAGTIGTGLFLSSGKALAQAGPLGAWLGYTFVGMLVTAPVFSIAEMSALVPLSGGVIRHAEYFVDPALAFAEGWNSIYSYMVSLPAEIVAAAVVTEFWVHINNGIWITVFGILLVLSNIILVRIYGELEFIFATLKILLVVGVNIMALVVTCGGGPDHHTYGFQYWRNPGPFVQYLGINGDLGRFLGFWTVFSNAVYAYSGVQNISTAAAETESPRRNIPMAAKRIFWRVGIFYSLSIFMIGMIVPSNDENLLQSSGTAAQSPFVIAATRAGIKVVPSIINAVVLTSAWSAGNAGLLNSSRILYGLAQDGRAPKFFKRTSRLGIPWASVAFMSLFVCLGYMSLQDSASTVFSWLQDLVSVAALIDWMVICGVYLRFYYAMKKQGISRERLPWKGMFQPYLAWIGLVAFALLLLTGGYTTFIHGHWSTETFVSSYINIPIILTLYFGYKLIRKTRIVPLMEVPIMKYLDIYDQNPEPPLPPVIGWRRFNILWS</sequence>
<proteinExistence type="predicted"/>
<evidence type="ECO:0000313" key="9">
    <source>
        <dbReference type="EMBL" id="CAK3925356.1"/>
    </source>
</evidence>
<feature type="transmembrane region" description="Helical" evidence="7">
    <location>
        <begin position="50"/>
        <end position="66"/>
    </location>
</feature>
<protein>
    <submittedName>
        <fullName evidence="9">Proline-specific permease</fullName>
    </submittedName>
</protein>
<dbReference type="PANTHER" id="PTHR43341:SF18">
    <property type="entry name" value="AMINO ACID PERMEASE_ SLC12A DOMAIN-CONTAINING PROTEIN"/>
    <property type="match status" value="1"/>
</dbReference>
<feature type="transmembrane region" description="Helical" evidence="7">
    <location>
        <begin position="379"/>
        <end position="398"/>
    </location>
</feature>
<feature type="transmembrane region" description="Helical" evidence="7">
    <location>
        <begin position="281"/>
        <end position="300"/>
    </location>
</feature>